<name>A0A501XII7_9SPHN</name>
<dbReference type="OrthoDB" id="9778595at2"/>
<accession>A0A501XII7</accession>
<keyword evidence="7 10" id="KW-0460">Magnesium</keyword>
<dbReference type="InterPro" id="IPR003374">
    <property type="entry name" value="ApbE-like_sf"/>
</dbReference>
<evidence type="ECO:0000256" key="4">
    <source>
        <dbReference type="ARBA" id="ARBA00022679"/>
    </source>
</evidence>
<dbReference type="PIRSF" id="PIRSF006268">
    <property type="entry name" value="ApbE"/>
    <property type="match status" value="1"/>
</dbReference>
<comment type="caution">
    <text evidence="12">The sequence shown here is derived from an EMBL/GenBank/DDBJ whole genome shotgun (WGS) entry which is preliminary data.</text>
</comment>
<keyword evidence="5 10" id="KW-0479">Metal-binding</keyword>
<proteinExistence type="inferred from homology"/>
<evidence type="ECO:0000256" key="8">
    <source>
        <dbReference type="ARBA" id="ARBA00031306"/>
    </source>
</evidence>
<dbReference type="GO" id="GO:0016740">
    <property type="term" value="F:transferase activity"/>
    <property type="evidence" value="ECO:0007669"/>
    <property type="project" value="UniProtKB-UniRule"/>
</dbReference>
<gene>
    <name evidence="12" type="ORF">FJQ54_12300</name>
</gene>
<evidence type="ECO:0000256" key="6">
    <source>
        <dbReference type="ARBA" id="ARBA00022827"/>
    </source>
</evidence>
<keyword evidence="13" id="KW-1185">Reference proteome</keyword>
<reference evidence="12 13" key="1">
    <citation type="submission" date="2019-06" db="EMBL/GenBank/DDBJ databases">
        <authorList>
            <person name="Lee I."/>
            <person name="Jang G.I."/>
            <person name="Hwang C.Y."/>
        </authorList>
    </citation>
    <scope>NUCLEOTIDE SEQUENCE [LARGE SCALE GENOMIC DNA]</scope>
    <source>
        <strain evidence="12 13">PAMC 28131</strain>
    </source>
</reference>
<keyword evidence="4 10" id="KW-0808">Transferase</keyword>
<evidence type="ECO:0000313" key="13">
    <source>
        <dbReference type="Proteomes" id="UP000319897"/>
    </source>
</evidence>
<protein>
    <recommendedName>
        <fullName evidence="2 10">FAD:protein FMN transferase</fullName>
        <ecNumber evidence="1 10">2.7.1.180</ecNumber>
    </recommendedName>
    <alternativeName>
        <fullName evidence="8 10">Flavin transferase</fullName>
    </alternativeName>
</protein>
<dbReference type="GO" id="GO:0046872">
    <property type="term" value="F:metal ion binding"/>
    <property type="evidence" value="ECO:0007669"/>
    <property type="project" value="UniProtKB-UniRule"/>
</dbReference>
<dbReference type="Gene3D" id="3.10.520.10">
    <property type="entry name" value="ApbE-like domains"/>
    <property type="match status" value="1"/>
</dbReference>
<evidence type="ECO:0000313" key="12">
    <source>
        <dbReference type="EMBL" id="TPE60219.1"/>
    </source>
</evidence>
<feature type="binding site" evidence="11">
    <location>
        <position position="125"/>
    </location>
    <ligand>
        <name>Mg(2+)</name>
        <dbReference type="ChEBI" id="CHEBI:18420"/>
    </ligand>
</feature>
<feature type="binding site" evidence="11">
    <location>
        <position position="238"/>
    </location>
    <ligand>
        <name>Mg(2+)</name>
        <dbReference type="ChEBI" id="CHEBI:18420"/>
    </ligand>
</feature>
<dbReference type="Proteomes" id="UP000319897">
    <property type="component" value="Unassembled WGS sequence"/>
</dbReference>
<evidence type="ECO:0000256" key="5">
    <source>
        <dbReference type="ARBA" id="ARBA00022723"/>
    </source>
</evidence>
<evidence type="ECO:0000256" key="3">
    <source>
        <dbReference type="ARBA" id="ARBA00022630"/>
    </source>
</evidence>
<evidence type="ECO:0000256" key="9">
    <source>
        <dbReference type="ARBA" id="ARBA00048540"/>
    </source>
</evidence>
<sequence length="286" mass="29302">MGTGWSLAIAAGPADARARVETVLAQVIAESSLWEAESEISRFNRAPAGVSLPVSPGFAEVVGAALAIAEASNGAFDPGLAAIADSWGFGPGGARENAEPGEWRAMKLENGRLIQPGTIALDLNAIAKGQAVDRAAAALREAGAAHFLMEIGGEYRGEGVKPDGQPWWVEIEQPPGAALPPLRVALSGLSIATSGDYRRAVMRGGKRFSHSIDPTTGQPIAEGVASVAVLGRSCMIADAEATAITVLGAAQGYDWAVSRGLAAQILLREGGGFREVLTPALAGMLG</sequence>
<evidence type="ECO:0000256" key="1">
    <source>
        <dbReference type="ARBA" id="ARBA00011955"/>
    </source>
</evidence>
<dbReference type="PANTHER" id="PTHR30040:SF2">
    <property type="entry name" value="FAD:PROTEIN FMN TRANSFERASE"/>
    <property type="match status" value="1"/>
</dbReference>
<comment type="catalytic activity">
    <reaction evidence="9 10">
        <text>L-threonyl-[protein] + FAD = FMN-L-threonyl-[protein] + AMP + H(+)</text>
        <dbReference type="Rhea" id="RHEA:36847"/>
        <dbReference type="Rhea" id="RHEA-COMP:11060"/>
        <dbReference type="Rhea" id="RHEA-COMP:11061"/>
        <dbReference type="ChEBI" id="CHEBI:15378"/>
        <dbReference type="ChEBI" id="CHEBI:30013"/>
        <dbReference type="ChEBI" id="CHEBI:57692"/>
        <dbReference type="ChEBI" id="CHEBI:74257"/>
        <dbReference type="ChEBI" id="CHEBI:456215"/>
        <dbReference type="EC" id="2.7.1.180"/>
    </reaction>
</comment>
<keyword evidence="3 10" id="KW-0285">Flavoprotein</keyword>
<comment type="similarity">
    <text evidence="10">Belongs to the ApbE family.</text>
</comment>
<dbReference type="EC" id="2.7.1.180" evidence="1 10"/>
<feature type="binding site" evidence="11">
    <location>
        <position position="242"/>
    </location>
    <ligand>
        <name>Mg(2+)</name>
        <dbReference type="ChEBI" id="CHEBI:18420"/>
    </ligand>
</feature>
<dbReference type="PANTHER" id="PTHR30040">
    <property type="entry name" value="THIAMINE BIOSYNTHESIS LIPOPROTEIN APBE"/>
    <property type="match status" value="1"/>
</dbReference>
<dbReference type="InterPro" id="IPR024932">
    <property type="entry name" value="ApbE"/>
</dbReference>
<evidence type="ECO:0000256" key="11">
    <source>
        <dbReference type="PIRSR" id="PIRSR006268-2"/>
    </source>
</evidence>
<dbReference type="EMBL" id="VFSU01000028">
    <property type="protein sequence ID" value="TPE60219.1"/>
    <property type="molecule type" value="Genomic_DNA"/>
</dbReference>
<dbReference type="SUPFAM" id="SSF143631">
    <property type="entry name" value="ApbE-like"/>
    <property type="match status" value="1"/>
</dbReference>
<comment type="cofactor">
    <cofactor evidence="11">
        <name>Mg(2+)</name>
        <dbReference type="ChEBI" id="CHEBI:18420"/>
    </cofactor>
    <cofactor evidence="11">
        <name>Mn(2+)</name>
        <dbReference type="ChEBI" id="CHEBI:29035"/>
    </cofactor>
    <text evidence="11">Magnesium. Can also use manganese.</text>
</comment>
<evidence type="ECO:0000256" key="7">
    <source>
        <dbReference type="ARBA" id="ARBA00022842"/>
    </source>
</evidence>
<dbReference type="Pfam" id="PF02424">
    <property type="entry name" value="ApbE"/>
    <property type="match status" value="1"/>
</dbReference>
<keyword evidence="6 10" id="KW-0274">FAD</keyword>
<organism evidence="12 13">
    <name type="scientific">Sandaracinobacter neustonicus</name>
    <dbReference type="NCBI Taxonomy" id="1715348"/>
    <lineage>
        <taxon>Bacteria</taxon>
        <taxon>Pseudomonadati</taxon>
        <taxon>Pseudomonadota</taxon>
        <taxon>Alphaproteobacteria</taxon>
        <taxon>Sphingomonadales</taxon>
        <taxon>Sphingosinicellaceae</taxon>
        <taxon>Sandaracinobacter</taxon>
    </lineage>
</organism>
<evidence type="ECO:0000256" key="10">
    <source>
        <dbReference type="PIRNR" id="PIRNR006268"/>
    </source>
</evidence>
<evidence type="ECO:0000256" key="2">
    <source>
        <dbReference type="ARBA" id="ARBA00016337"/>
    </source>
</evidence>
<dbReference type="AlphaFoldDB" id="A0A501XII7"/>